<dbReference type="AlphaFoldDB" id="A0AAW0ANA8"/>
<dbReference type="EMBL" id="JAYKXP010000347">
    <property type="protein sequence ID" value="KAK7014767.1"/>
    <property type="molecule type" value="Genomic_DNA"/>
</dbReference>
<proteinExistence type="predicted"/>
<accession>A0AAW0ANA8</accession>
<reference evidence="1 2" key="1">
    <citation type="submission" date="2024-01" db="EMBL/GenBank/DDBJ databases">
        <title>A draft genome for a cacao thread blight-causing isolate of Paramarasmius palmivorus.</title>
        <authorList>
            <person name="Baruah I.K."/>
            <person name="Bukari Y."/>
            <person name="Amoako-Attah I."/>
            <person name="Meinhardt L.W."/>
            <person name="Bailey B.A."/>
            <person name="Cohen S.P."/>
        </authorList>
    </citation>
    <scope>NUCLEOTIDE SEQUENCE [LARGE SCALE GENOMIC DNA]</scope>
    <source>
        <strain evidence="1 2">GH-12</strain>
    </source>
</reference>
<organism evidence="1 2">
    <name type="scientific">Paramarasmius palmivorus</name>
    <dbReference type="NCBI Taxonomy" id="297713"/>
    <lineage>
        <taxon>Eukaryota</taxon>
        <taxon>Fungi</taxon>
        <taxon>Dikarya</taxon>
        <taxon>Basidiomycota</taxon>
        <taxon>Agaricomycotina</taxon>
        <taxon>Agaricomycetes</taxon>
        <taxon>Agaricomycetidae</taxon>
        <taxon>Agaricales</taxon>
        <taxon>Marasmiineae</taxon>
        <taxon>Marasmiaceae</taxon>
        <taxon>Paramarasmius</taxon>
    </lineage>
</organism>
<evidence type="ECO:0000313" key="2">
    <source>
        <dbReference type="Proteomes" id="UP001383192"/>
    </source>
</evidence>
<feature type="non-terminal residue" evidence="1">
    <location>
        <position position="1"/>
    </location>
</feature>
<name>A0AAW0ANA8_9AGAR</name>
<protein>
    <submittedName>
        <fullName evidence="1">Uncharacterized protein</fullName>
    </submittedName>
</protein>
<keyword evidence="2" id="KW-1185">Reference proteome</keyword>
<evidence type="ECO:0000313" key="1">
    <source>
        <dbReference type="EMBL" id="KAK7014767.1"/>
    </source>
</evidence>
<gene>
    <name evidence="1" type="ORF">VNI00_019279</name>
</gene>
<dbReference type="Proteomes" id="UP001383192">
    <property type="component" value="Unassembled WGS sequence"/>
</dbReference>
<comment type="caution">
    <text evidence="1">The sequence shown here is derived from an EMBL/GenBank/DDBJ whole genome shotgun (WGS) entry which is preliminary data.</text>
</comment>
<sequence length="59" mass="6739">IKPMLSLFLEARHDVYESSINSRGYEIKGLDQVGVFGTRGVEGYRGRRRVLVEWVPAET</sequence>